<reference evidence="2 3" key="1">
    <citation type="submission" date="2020-01" db="EMBL/GenBank/DDBJ databases">
        <title>Frigidibacter albus SP32T (=CGMCC 1.13995T).</title>
        <authorList>
            <person name="Liao X."/>
        </authorList>
    </citation>
    <scope>NUCLEOTIDE SEQUENCE [LARGE SCALE GENOMIC DNA]</scope>
    <source>
        <strain evidence="2 3">SP32</strain>
    </source>
</reference>
<evidence type="ECO:0000313" key="3">
    <source>
        <dbReference type="Proteomes" id="UP000477083"/>
    </source>
</evidence>
<keyword evidence="3" id="KW-1185">Reference proteome</keyword>
<dbReference type="Gene3D" id="3.30.110.170">
    <property type="entry name" value="Protein of unknown function (DUF541), domain 1"/>
    <property type="match status" value="1"/>
</dbReference>
<dbReference type="InterPro" id="IPR052022">
    <property type="entry name" value="26kDa_periplasmic_antigen"/>
</dbReference>
<dbReference type="Proteomes" id="UP000477083">
    <property type="component" value="Unassembled WGS sequence"/>
</dbReference>
<comment type="caution">
    <text evidence="2">The sequence shown here is derived from an EMBL/GenBank/DDBJ whole genome shotgun (WGS) entry which is preliminary data.</text>
</comment>
<dbReference type="AlphaFoldDB" id="A0A6L8VHA7"/>
<dbReference type="Gene3D" id="3.30.70.2970">
    <property type="entry name" value="Protein of unknown function (DUF541), domain 2"/>
    <property type="match status" value="1"/>
</dbReference>
<feature type="signal peptide" evidence="1">
    <location>
        <begin position="1"/>
        <end position="31"/>
    </location>
</feature>
<accession>A0A6L8VHA7</accession>
<dbReference type="Pfam" id="PF04402">
    <property type="entry name" value="SIMPL"/>
    <property type="match status" value="1"/>
</dbReference>
<dbReference type="GO" id="GO:0006974">
    <property type="term" value="P:DNA damage response"/>
    <property type="evidence" value="ECO:0007669"/>
    <property type="project" value="TreeGrafter"/>
</dbReference>
<sequence length="246" mass="25139">MPVKPEDRMRIFNVVAMVAALGAGAGAPALAQADEGHITVTGNGSAEAVPDMASVSLGVVTEAATAAEAMAANSAALAEVMATLTGAGIEARDIQTSGLSLNPAYEDNYQGGPEGPKVRGFIAQNNVTVRVRALDSLGGVLDAAVGQGANNLHGLTFGLQEPEPKMDDARRDAIADARRKAELYALAAGVTLGEVVSISEQVDYGVPMPEMRAASFAKDSGVPVAEGELSLNASVTVVYELDDTDD</sequence>
<keyword evidence="1" id="KW-0732">Signal</keyword>
<gene>
    <name evidence="2" type="ORF">GS660_11750</name>
</gene>
<evidence type="ECO:0000313" key="2">
    <source>
        <dbReference type="EMBL" id="MZQ89767.1"/>
    </source>
</evidence>
<dbReference type="InterPro" id="IPR007497">
    <property type="entry name" value="SIMPL/DUF541"/>
</dbReference>
<dbReference type="EMBL" id="WWNR01000007">
    <property type="protein sequence ID" value="MZQ89767.1"/>
    <property type="molecule type" value="Genomic_DNA"/>
</dbReference>
<name>A0A6L8VHA7_9RHOB</name>
<feature type="chain" id="PRO_5026913622" evidence="1">
    <location>
        <begin position="32"/>
        <end position="246"/>
    </location>
</feature>
<organism evidence="2 3">
    <name type="scientific">Frigidibacter albus</name>
    <dbReference type="NCBI Taxonomy" id="1465486"/>
    <lineage>
        <taxon>Bacteria</taxon>
        <taxon>Pseudomonadati</taxon>
        <taxon>Pseudomonadota</taxon>
        <taxon>Alphaproteobacteria</taxon>
        <taxon>Rhodobacterales</taxon>
        <taxon>Paracoccaceae</taxon>
        <taxon>Frigidibacter</taxon>
    </lineage>
</organism>
<dbReference type="PANTHER" id="PTHR34387:SF1">
    <property type="entry name" value="PERIPLASMIC IMMUNOGENIC PROTEIN"/>
    <property type="match status" value="1"/>
</dbReference>
<dbReference type="PANTHER" id="PTHR34387">
    <property type="entry name" value="SLR1258 PROTEIN"/>
    <property type="match status" value="1"/>
</dbReference>
<proteinExistence type="predicted"/>
<protein>
    <submittedName>
        <fullName evidence="2">DUF541 domain-containing protein</fullName>
    </submittedName>
</protein>
<evidence type="ECO:0000256" key="1">
    <source>
        <dbReference type="SAM" id="SignalP"/>
    </source>
</evidence>